<dbReference type="Pfam" id="PF02311">
    <property type="entry name" value="AraC_binding"/>
    <property type="match status" value="1"/>
</dbReference>
<keyword evidence="1" id="KW-0805">Transcription regulation</keyword>
<organism evidence="5 6">
    <name type="scientific">Paenibacillus catalpae</name>
    <dbReference type="NCBI Taxonomy" id="1045775"/>
    <lineage>
        <taxon>Bacteria</taxon>
        <taxon>Bacillati</taxon>
        <taxon>Bacillota</taxon>
        <taxon>Bacilli</taxon>
        <taxon>Bacillales</taxon>
        <taxon>Paenibacillaceae</taxon>
        <taxon>Paenibacillus</taxon>
    </lineage>
</organism>
<proteinExistence type="predicted"/>
<accession>A0A1I2FU06</accession>
<evidence type="ECO:0000313" key="5">
    <source>
        <dbReference type="EMBL" id="SFF08130.1"/>
    </source>
</evidence>
<dbReference type="AlphaFoldDB" id="A0A1I2FU06"/>
<dbReference type="InterPro" id="IPR018062">
    <property type="entry name" value="HTH_AraC-typ_CS"/>
</dbReference>
<protein>
    <submittedName>
        <fullName evidence="5">AraC-type DNA-binding protein</fullName>
    </submittedName>
</protein>
<dbReference type="PANTHER" id="PTHR43280:SF2">
    <property type="entry name" value="HTH-TYPE TRANSCRIPTIONAL REGULATOR EXSA"/>
    <property type="match status" value="1"/>
</dbReference>
<dbReference type="InterPro" id="IPR003313">
    <property type="entry name" value="AraC-bd"/>
</dbReference>
<evidence type="ECO:0000256" key="3">
    <source>
        <dbReference type="ARBA" id="ARBA00023163"/>
    </source>
</evidence>
<dbReference type="InterPro" id="IPR020449">
    <property type="entry name" value="Tscrpt_reg_AraC-type_HTH"/>
</dbReference>
<dbReference type="GO" id="GO:0043565">
    <property type="term" value="F:sequence-specific DNA binding"/>
    <property type="evidence" value="ECO:0007669"/>
    <property type="project" value="InterPro"/>
</dbReference>
<evidence type="ECO:0000256" key="1">
    <source>
        <dbReference type="ARBA" id="ARBA00023015"/>
    </source>
</evidence>
<dbReference type="SUPFAM" id="SSF51215">
    <property type="entry name" value="Regulatory protein AraC"/>
    <property type="match status" value="1"/>
</dbReference>
<dbReference type="InterPro" id="IPR037923">
    <property type="entry name" value="HTH-like"/>
</dbReference>
<dbReference type="STRING" id="1045775.SAMN05216378_5016"/>
<dbReference type="PRINTS" id="PR00032">
    <property type="entry name" value="HTHARAC"/>
</dbReference>
<feature type="domain" description="HTH araC/xylS-type" evidence="4">
    <location>
        <begin position="167"/>
        <end position="266"/>
    </location>
</feature>
<evidence type="ECO:0000259" key="4">
    <source>
        <dbReference type="PROSITE" id="PS01124"/>
    </source>
</evidence>
<sequence>MLSMKPIRVFDTLSSSQFICTYSGYKPANRHKWGPGVRDIYALHFIVSGKGTLETRNQRYPLTAGDSFMIFPHTEIYYYPDPEDPWEYVWIEFKGDEAERMVAMTGLERDKPVVAACPADLKPYFPEVRGADARPFEKMRTEAQLRLLLSYYVEFYPREAQPIDYVRLAKEYIMINYWRTTLTVSDIVNAVSLERSYLFRLFKEAAGMSVSGYVTAYRIERARELLKSSGLSIKSVAFSVGYKDQLYFSKVFKKATSYTPSEYMTLHGRDEEH</sequence>
<name>A0A1I2FU06_9BACL</name>
<dbReference type="CDD" id="cd06986">
    <property type="entry name" value="cupin_MmsR-like_N"/>
    <property type="match status" value="1"/>
</dbReference>
<dbReference type="InterPro" id="IPR018060">
    <property type="entry name" value="HTH_AraC"/>
</dbReference>
<dbReference type="InterPro" id="IPR009057">
    <property type="entry name" value="Homeodomain-like_sf"/>
</dbReference>
<dbReference type="SMART" id="SM00342">
    <property type="entry name" value="HTH_ARAC"/>
    <property type="match status" value="1"/>
</dbReference>
<reference evidence="6" key="1">
    <citation type="submission" date="2016-10" db="EMBL/GenBank/DDBJ databases">
        <authorList>
            <person name="Varghese N."/>
            <person name="Submissions S."/>
        </authorList>
    </citation>
    <scope>NUCLEOTIDE SEQUENCE [LARGE SCALE GENOMIC DNA]</scope>
    <source>
        <strain evidence="6">CGMCC 1.10784</strain>
    </source>
</reference>
<dbReference type="Pfam" id="PF12833">
    <property type="entry name" value="HTH_18"/>
    <property type="match status" value="1"/>
</dbReference>
<dbReference type="Proteomes" id="UP000198855">
    <property type="component" value="Unassembled WGS sequence"/>
</dbReference>
<dbReference type="Gene3D" id="1.10.10.60">
    <property type="entry name" value="Homeodomain-like"/>
    <property type="match status" value="2"/>
</dbReference>
<dbReference type="PROSITE" id="PS00041">
    <property type="entry name" value="HTH_ARAC_FAMILY_1"/>
    <property type="match status" value="1"/>
</dbReference>
<keyword evidence="6" id="KW-1185">Reference proteome</keyword>
<dbReference type="EMBL" id="FOMT01000005">
    <property type="protein sequence ID" value="SFF08130.1"/>
    <property type="molecule type" value="Genomic_DNA"/>
</dbReference>
<keyword evidence="2 5" id="KW-0238">DNA-binding</keyword>
<gene>
    <name evidence="5" type="ORF">SAMN05216378_5016</name>
</gene>
<evidence type="ECO:0000256" key="2">
    <source>
        <dbReference type="ARBA" id="ARBA00023125"/>
    </source>
</evidence>
<dbReference type="SUPFAM" id="SSF46689">
    <property type="entry name" value="Homeodomain-like"/>
    <property type="match status" value="2"/>
</dbReference>
<keyword evidence="3" id="KW-0804">Transcription</keyword>
<dbReference type="GO" id="GO:0003700">
    <property type="term" value="F:DNA-binding transcription factor activity"/>
    <property type="evidence" value="ECO:0007669"/>
    <property type="project" value="InterPro"/>
</dbReference>
<evidence type="ECO:0000313" key="6">
    <source>
        <dbReference type="Proteomes" id="UP000198855"/>
    </source>
</evidence>
<dbReference type="PANTHER" id="PTHR43280">
    <property type="entry name" value="ARAC-FAMILY TRANSCRIPTIONAL REGULATOR"/>
    <property type="match status" value="1"/>
</dbReference>
<dbReference type="Gene3D" id="2.60.120.280">
    <property type="entry name" value="Regulatory protein AraC"/>
    <property type="match status" value="1"/>
</dbReference>
<dbReference type="PROSITE" id="PS01124">
    <property type="entry name" value="HTH_ARAC_FAMILY_2"/>
    <property type="match status" value="1"/>
</dbReference>